<dbReference type="EMBL" id="AJ871267">
    <property type="protein sequence ID" value="CAI38860.1"/>
    <property type="molecule type" value="Genomic_DNA"/>
</dbReference>
<keyword evidence="1" id="KW-0377">Hydrogenosome</keyword>
<name>Q5DUX8_NYCOV</name>
<accession>Q5DUX8</accession>
<proteinExistence type="predicted"/>
<organism evidence="1">
    <name type="scientific">Nyctotherus ovalis</name>
    <name type="common">Ciliate protozoan</name>
    <dbReference type="NCBI Taxonomy" id="70075"/>
    <lineage>
        <taxon>Eukaryota</taxon>
        <taxon>Sar</taxon>
        <taxon>Alveolata</taxon>
        <taxon>Ciliophora</taxon>
        <taxon>Intramacronucleata</taxon>
        <taxon>Armophorea</taxon>
        <taxon>Clevelandellida</taxon>
        <taxon>Nyctotheridae</taxon>
        <taxon>Nyctotherus</taxon>
    </lineage>
</organism>
<reference evidence="1" key="1">
    <citation type="journal article" date="2005" name="Nature">
        <title>An anaerobic mitochondrion that produces hydrogen.</title>
        <authorList>
            <person name="Boxma B."/>
            <person name="de Graaf R.M."/>
            <person name="van der Staay G.W.M."/>
            <person name="van Alen T.A."/>
            <person name="Ricard G."/>
            <person name="Gabaldon T."/>
            <person name="van Hoek A.H.A.M."/>
            <person name="Moon-van der Staay S.Y."/>
            <person name="Koopman W.J.H."/>
            <person name="van Hellemond J.J."/>
            <person name="Tielens A.G.M."/>
            <person name="Friedrich T."/>
            <person name="Veenhuis M."/>
            <person name="Huynen M.A."/>
            <person name="Hackstein J.H.P."/>
        </authorList>
    </citation>
    <scope>NUCLEOTIDE SEQUENCE</scope>
</reference>
<evidence type="ECO:0000313" key="1">
    <source>
        <dbReference type="EMBL" id="CAI38860.1"/>
    </source>
</evidence>
<protein>
    <submittedName>
        <fullName evidence="1">Uncharacterized protein</fullName>
    </submittedName>
</protein>
<geneLocation type="hydrogenosome" evidence="1"/>
<dbReference type="AlphaFoldDB" id="Q5DUX8"/>
<sequence>MYRQRLQATIYRTRFGGHLHEFFSRRNQAKCFARYHQNLIENPENYFKHLMPSVELLVSAYTGDYLASMSLALNYKLFKLTRLLSRGGSYRVLLGDWSCKYAGIDVYTYVASLLYNPYNYTISVKKLIYAVDLLKSSQIIWYYTGAQTTVKTLLKVGSMLD</sequence>